<proteinExistence type="predicted"/>
<feature type="region of interest" description="Disordered" evidence="1">
    <location>
        <begin position="1"/>
        <end position="64"/>
    </location>
</feature>
<evidence type="ECO:0000313" key="2">
    <source>
        <dbReference type="EMBL" id="XBV28197.1"/>
    </source>
</evidence>
<dbReference type="AlphaFoldDB" id="A0AAU7TN61"/>
<organism evidence="2">
    <name type="scientific">Kribbella sp. HUAS MG21</name>
    <dbReference type="NCBI Taxonomy" id="3160966"/>
    <lineage>
        <taxon>Bacteria</taxon>
        <taxon>Bacillati</taxon>
        <taxon>Actinomycetota</taxon>
        <taxon>Actinomycetes</taxon>
        <taxon>Propionibacteriales</taxon>
        <taxon>Kribbellaceae</taxon>
        <taxon>Kribbella</taxon>
    </lineage>
</organism>
<reference evidence="2" key="1">
    <citation type="submission" date="2024-06" db="EMBL/GenBank/DDBJ databases">
        <title>Kribbella sp. strain HUAS MG21 genome sequences.</title>
        <authorList>
            <person name="Mo P."/>
        </authorList>
    </citation>
    <scope>NUCLEOTIDE SEQUENCE</scope>
    <source>
        <strain evidence="2">HUAS MG21</strain>
    </source>
</reference>
<protein>
    <submittedName>
        <fullName evidence="2">Uncharacterized protein</fullName>
    </submittedName>
</protein>
<name>A0AAU7TN61_9ACTN</name>
<accession>A0AAU7TN61</accession>
<dbReference type="RefSeq" id="WP_350280952.1">
    <property type="nucleotide sequence ID" value="NZ_CP158165.1"/>
</dbReference>
<feature type="compositionally biased region" description="Basic and acidic residues" evidence="1">
    <location>
        <begin position="44"/>
        <end position="64"/>
    </location>
</feature>
<sequence length="64" mass="7144">MEGQQSGDGVQRPAPMSDEEKADLRRFLGSHTAADRPGVPVQGEKPDNVRRLDAKRERTQKEVD</sequence>
<dbReference type="EMBL" id="CP158165">
    <property type="protein sequence ID" value="XBV28197.1"/>
    <property type="molecule type" value="Genomic_DNA"/>
</dbReference>
<evidence type="ECO:0000256" key="1">
    <source>
        <dbReference type="SAM" id="MobiDB-lite"/>
    </source>
</evidence>
<gene>
    <name evidence="2" type="ORF">ABN611_17595</name>
</gene>